<evidence type="ECO:0000313" key="2">
    <source>
        <dbReference type="Proteomes" id="UP000249829"/>
    </source>
</evidence>
<organism evidence="1 2">
    <name type="scientific">Aspergillus violaceofuscus (strain CBS 115571)</name>
    <dbReference type="NCBI Taxonomy" id="1450538"/>
    <lineage>
        <taxon>Eukaryota</taxon>
        <taxon>Fungi</taxon>
        <taxon>Dikarya</taxon>
        <taxon>Ascomycota</taxon>
        <taxon>Pezizomycotina</taxon>
        <taxon>Eurotiomycetes</taxon>
        <taxon>Eurotiomycetidae</taxon>
        <taxon>Eurotiales</taxon>
        <taxon>Aspergillaceae</taxon>
        <taxon>Aspergillus</taxon>
    </lineage>
</organism>
<dbReference type="EMBL" id="KZ825158">
    <property type="protein sequence ID" value="PYI17255.1"/>
    <property type="molecule type" value="Genomic_DNA"/>
</dbReference>
<protein>
    <submittedName>
        <fullName evidence="1">Uncharacterized protein</fullName>
    </submittedName>
</protein>
<name>A0A2V5H095_ASPV1</name>
<gene>
    <name evidence="1" type="ORF">BO99DRAFT_195806</name>
</gene>
<keyword evidence="2" id="KW-1185">Reference proteome</keyword>
<reference evidence="1 2" key="1">
    <citation type="submission" date="2018-02" db="EMBL/GenBank/DDBJ databases">
        <title>The genomes of Aspergillus section Nigri reveals drivers in fungal speciation.</title>
        <authorList>
            <consortium name="DOE Joint Genome Institute"/>
            <person name="Vesth T.C."/>
            <person name="Nybo J."/>
            <person name="Theobald S."/>
            <person name="Brandl J."/>
            <person name="Frisvad J.C."/>
            <person name="Nielsen K.F."/>
            <person name="Lyhne E.K."/>
            <person name="Kogle M.E."/>
            <person name="Kuo A."/>
            <person name="Riley R."/>
            <person name="Clum A."/>
            <person name="Nolan M."/>
            <person name="Lipzen A."/>
            <person name="Salamov A."/>
            <person name="Henrissat B."/>
            <person name="Wiebenga A."/>
            <person name="De vries R.P."/>
            <person name="Grigoriev I.V."/>
            <person name="Mortensen U.H."/>
            <person name="Andersen M.R."/>
            <person name="Baker S.E."/>
        </authorList>
    </citation>
    <scope>NUCLEOTIDE SEQUENCE [LARGE SCALE GENOMIC DNA]</scope>
    <source>
        <strain evidence="1 2">CBS 115571</strain>
    </source>
</reference>
<accession>A0A2V5H095</accession>
<dbReference type="Proteomes" id="UP000249829">
    <property type="component" value="Unassembled WGS sequence"/>
</dbReference>
<evidence type="ECO:0000313" key="1">
    <source>
        <dbReference type="EMBL" id="PYI17255.1"/>
    </source>
</evidence>
<dbReference type="AlphaFoldDB" id="A0A2V5H095"/>
<sequence length="92" mass="10369">MHAAQCTMIRSFKLGSSQFHRKDNLPVRCFCETRSILPSRAKPMLNHPIPRCTCDVDMVVVCVGVHISSLLGVISEFQHRCLWSMQILLTAA</sequence>
<proteinExistence type="predicted"/>